<dbReference type="Proteomes" id="UP000198866">
    <property type="component" value="Unassembled WGS sequence"/>
</dbReference>
<keyword evidence="1" id="KW-0812">Transmembrane</keyword>
<protein>
    <submittedName>
        <fullName evidence="2">Uncharacterized protein</fullName>
    </submittedName>
</protein>
<dbReference type="EMBL" id="FNYE01000005">
    <property type="protein sequence ID" value="SEI92689.1"/>
    <property type="molecule type" value="Genomic_DNA"/>
</dbReference>
<keyword evidence="1" id="KW-1133">Transmembrane helix</keyword>
<evidence type="ECO:0000256" key="1">
    <source>
        <dbReference type="SAM" id="Phobius"/>
    </source>
</evidence>
<gene>
    <name evidence="2" type="ORF">SAMN05192539_100575</name>
</gene>
<evidence type="ECO:0000313" key="2">
    <source>
        <dbReference type="EMBL" id="SEI92689.1"/>
    </source>
</evidence>
<evidence type="ECO:0000313" key="3">
    <source>
        <dbReference type="Proteomes" id="UP000198866"/>
    </source>
</evidence>
<keyword evidence="1" id="KW-0472">Membrane</keyword>
<feature type="transmembrane region" description="Helical" evidence="1">
    <location>
        <begin position="151"/>
        <end position="168"/>
    </location>
</feature>
<sequence length="230" mass="25448">MRRASTPDLHRENARSATECRESWTSRRTFADRAKRVAVLLPAECVPSPLCVIACEPGVRCVNSASCAGGIQIARDFVCNCIPLQQRRESVHHHDRASACVRAFVDIVHVRGQSARSANRFGCNGVSGHRAACIMMPSRAANERSGRGACTHYVAAAFLIFVCLDVVLRRFNRFRCTLLTRKDVLGGTHASREPAEVERETRPDRRDFAALRLVVAVAAARPYRSLHIAL</sequence>
<proteinExistence type="predicted"/>
<dbReference type="STRING" id="667676.SAMN05192539_100575"/>
<dbReference type="AlphaFoldDB" id="A0A1H6UKB5"/>
<keyword evidence="3" id="KW-1185">Reference proteome</keyword>
<reference evidence="3" key="1">
    <citation type="submission" date="2016-10" db="EMBL/GenBank/DDBJ databases">
        <authorList>
            <person name="Varghese N."/>
            <person name="Submissions S."/>
        </authorList>
    </citation>
    <scope>NUCLEOTIDE SEQUENCE [LARGE SCALE GENOMIC DNA]</scope>
    <source>
        <strain evidence="3">LMG 26031</strain>
    </source>
</reference>
<name>A0A1H6UKB5_9BURK</name>
<organism evidence="2 3">
    <name type="scientific">Paraburkholderia diazotrophica</name>
    <dbReference type="NCBI Taxonomy" id="667676"/>
    <lineage>
        <taxon>Bacteria</taxon>
        <taxon>Pseudomonadati</taxon>
        <taxon>Pseudomonadota</taxon>
        <taxon>Betaproteobacteria</taxon>
        <taxon>Burkholderiales</taxon>
        <taxon>Burkholderiaceae</taxon>
        <taxon>Paraburkholderia</taxon>
    </lineage>
</organism>
<accession>A0A1H6UKB5</accession>